<evidence type="ECO:0000313" key="6">
    <source>
        <dbReference type="Proteomes" id="UP001566132"/>
    </source>
</evidence>
<dbReference type="AlphaFoldDB" id="A0ABD1F817"/>
<dbReference type="EMBL" id="JBDJPC010000002">
    <property type="protein sequence ID" value="KAL1513731.1"/>
    <property type="molecule type" value="Genomic_DNA"/>
</dbReference>
<dbReference type="Pfam" id="PF09336">
    <property type="entry name" value="Vps4_C"/>
    <property type="match status" value="1"/>
</dbReference>
<protein>
    <recommendedName>
        <fullName evidence="4">AAA+ ATPase domain-containing protein</fullName>
    </recommendedName>
</protein>
<dbReference type="SMART" id="SM00382">
    <property type="entry name" value="AAA"/>
    <property type="match status" value="1"/>
</dbReference>
<name>A0ABD1F817_HYPHA</name>
<evidence type="ECO:0000256" key="3">
    <source>
        <dbReference type="ARBA" id="ARBA00022840"/>
    </source>
</evidence>
<organism evidence="5 6">
    <name type="scientific">Hypothenemus hampei</name>
    <name type="common">Coffee berry borer</name>
    <dbReference type="NCBI Taxonomy" id="57062"/>
    <lineage>
        <taxon>Eukaryota</taxon>
        <taxon>Metazoa</taxon>
        <taxon>Ecdysozoa</taxon>
        <taxon>Arthropoda</taxon>
        <taxon>Hexapoda</taxon>
        <taxon>Insecta</taxon>
        <taxon>Pterygota</taxon>
        <taxon>Neoptera</taxon>
        <taxon>Endopterygota</taxon>
        <taxon>Coleoptera</taxon>
        <taxon>Polyphaga</taxon>
        <taxon>Cucujiformia</taxon>
        <taxon>Curculionidae</taxon>
        <taxon>Scolytinae</taxon>
        <taxon>Hypothenemus</taxon>
    </lineage>
</organism>
<comment type="caution">
    <text evidence="5">The sequence shown here is derived from an EMBL/GenBank/DDBJ whole genome shotgun (WGS) entry which is preliminary data.</text>
</comment>
<dbReference type="Gene3D" id="1.10.8.60">
    <property type="match status" value="1"/>
</dbReference>
<keyword evidence="2" id="KW-0547">Nucleotide-binding</keyword>
<dbReference type="SUPFAM" id="SSF52540">
    <property type="entry name" value="P-loop containing nucleoside triphosphate hydrolases"/>
    <property type="match status" value="1"/>
</dbReference>
<dbReference type="Pfam" id="PF00004">
    <property type="entry name" value="AAA"/>
    <property type="match status" value="1"/>
</dbReference>
<dbReference type="InterPro" id="IPR003959">
    <property type="entry name" value="ATPase_AAA_core"/>
</dbReference>
<proteinExistence type="inferred from homology"/>
<feature type="domain" description="AAA+ ATPase" evidence="4">
    <location>
        <begin position="109"/>
        <end position="244"/>
    </location>
</feature>
<dbReference type="InterPro" id="IPR041569">
    <property type="entry name" value="AAA_lid_3"/>
</dbReference>
<accession>A0ABD1F817</accession>
<evidence type="ECO:0000256" key="2">
    <source>
        <dbReference type="ARBA" id="ARBA00022741"/>
    </source>
</evidence>
<dbReference type="Pfam" id="PF17862">
    <property type="entry name" value="AAA_lid_3"/>
    <property type="match status" value="1"/>
</dbReference>
<sequence length="381" mass="43809">MDQTFSFGVEFCDVLEKIQLTIQSFENISRMILNVIEKLEECLKTIRNGTPTTMSSTKQQENSLKLHCLQQPIVKGFMDIAGLTSVKYSLYTMVILPRLQPQLFANRTVSNTVLLFGPPGTGKTRLVHGLAAESNAALHVVTAADLLSRYVGETEKKISLMFERLQQNEKFSILFIDEVDSLCRKRSSSESDFIRSVKTEFMCQMTRVEHCRNFIIIAATNCPWDLDSAILRRFQKRLYVPLPNWEERIQLFQLLTKNIEIVPFEANELEDLIKQCDGFSGSDISCLIQEALDIPLTELHDTNIWIKTKEGFYEPVMEEFPDDYGSFITTNIIISCLNDLPPYTVKSRRITIEDFQQAVKRTQITVNAEDIKKYNVFIQRK</sequence>
<keyword evidence="6" id="KW-1185">Reference proteome</keyword>
<dbReference type="GO" id="GO:0005524">
    <property type="term" value="F:ATP binding"/>
    <property type="evidence" value="ECO:0007669"/>
    <property type="project" value="UniProtKB-KW"/>
</dbReference>
<evidence type="ECO:0000256" key="1">
    <source>
        <dbReference type="ARBA" id="ARBA00006914"/>
    </source>
</evidence>
<dbReference type="PANTHER" id="PTHR23074">
    <property type="entry name" value="AAA DOMAIN-CONTAINING"/>
    <property type="match status" value="1"/>
</dbReference>
<dbReference type="InterPro" id="IPR027417">
    <property type="entry name" value="P-loop_NTPase"/>
</dbReference>
<evidence type="ECO:0000259" key="4">
    <source>
        <dbReference type="SMART" id="SM00382"/>
    </source>
</evidence>
<dbReference type="InterPro" id="IPR050304">
    <property type="entry name" value="MT-severing_AAA_ATPase"/>
</dbReference>
<keyword evidence="3" id="KW-0067">ATP-binding</keyword>
<comment type="similarity">
    <text evidence="1">Belongs to the AAA ATPase family.</text>
</comment>
<evidence type="ECO:0000313" key="5">
    <source>
        <dbReference type="EMBL" id="KAL1513731.1"/>
    </source>
</evidence>
<gene>
    <name evidence="5" type="ORF">ABEB36_003103</name>
</gene>
<dbReference type="Proteomes" id="UP001566132">
    <property type="component" value="Unassembled WGS sequence"/>
</dbReference>
<dbReference type="InterPro" id="IPR015415">
    <property type="entry name" value="Spast_Vps4_C"/>
</dbReference>
<reference evidence="5 6" key="1">
    <citation type="submission" date="2024-05" db="EMBL/GenBank/DDBJ databases">
        <title>Genetic variation in Jamaican populations of the coffee berry borer (Hypothenemus hampei).</title>
        <authorList>
            <person name="Errbii M."/>
            <person name="Myrie A."/>
        </authorList>
    </citation>
    <scope>NUCLEOTIDE SEQUENCE [LARGE SCALE GENOMIC DNA]</scope>
    <source>
        <strain evidence="5">JA-Hopewell-2020-01-JO</strain>
        <tissue evidence="5">Whole body</tissue>
    </source>
</reference>
<dbReference type="PANTHER" id="PTHR23074:SF72">
    <property type="entry name" value="VACUOLAR PROTEIN SORTING-ASSOCIATED PROTEIN 4B"/>
    <property type="match status" value="1"/>
</dbReference>
<dbReference type="InterPro" id="IPR003593">
    <property type="entry name" value="AAA+_ATPase"/>
</dbReference>
<dbReference type="Gene3D" id="3.40.50.300">
    <property type="entry name" value="P-loop containing nucleotide triphosphate hydrolases"/>
    <property type="match status" value="1"/>
</dbReference>